<reference evidence="2" key="1">
    <citation type="submission" date="2020-02" db="EMBL/GenBank/DDBJ databases">
        <authorList>
            <person name="Meier V. D."/>
        </authorList>
    </citation>
    <scope>NUCLEOTIDE SEQUENCE</scope>
    <source>
        <strain evidence="2">AVDCRST_MAG53</strain>
    </source>
</reference>
<gene>
    <name evidence="2" type="ORF">AVDCRST_MAG53-2658</name>
</gene>
<feature type="region of interest" description="Disordered" evidence="1">
    <location>
        <begin position="1"/>
        <end position="31"/>
    </location>
</feature>
<organism evidence="2">
    <name type="scientific">uncultured Solirubrobacteraceae bacterium</name>
    <dbReference type="NCBI Taxonomy" id="1162706"/>
    <lineage>
        <taxon>Bacteria</taxon>
        <taxon>Bacillati</taxon>
        <taxon>Actinomycetota</taxon>
        <taxon>Thermoleophilia</taxon>
        <taxon>Solirubrobacterales</taxon>
        <taxon>Solirubrobacteraceae</taxon>
        <taxon>environmental samples</taxon>
    </lineage>
</organism>
<dbReference type="AlphaFoldDB" id="A0A6J4T2V8"/>
<protein>
    <submittedName>
        <fullName evidence="2">Uncharacterized protein</fullName>
    </submittedName>
</protein>
<evidence type="ECO:0000313" key="2">
    <source>
        <dbReference type="EMBL" id="CAA9512507.1"/>
    </source>
</evidence>
<name>A0A6J4T2V8_9ACTN</name>
<evidence type="ECO:0000256" key="1">
    <source>
        <dbReference type="SAM" id="MobiDB-lite"/>
    </source>
</evidence>
<proteinExistence type="predicted"/>
<dbReference type="EMBL" id="CADCVR010000085">
    <property type="protein sequence ID" value="CAA9512507.1"/>
    <property type="molecule type" value="Genomic_DNA"/>
</dbReference>
<sequence>MPRAEWQTAHPRFPSRVADAKKLTLSLPQTS</sequence>
<accession>A0A6J4T2V8</accession>